<organism evidence="1 2">
    <name type="scientific">Bauhinia variegata</name>
    <name type="common">Purple orchid tree</name>
    <name type="synonym">Phanera variegata</name>
    <dbReference type="NCBI Taxonomy" id="167791"/>
    <lineage>
        <taxon>Eukaryota</taxon>
        <taxon>Viridiplantae</taxon>
        <taxon>Streptophyta</taxon>
        <taxon>Embryophyta</taxon>
        <taxon>Tracheophyta</taxon>
        <taxon>Spermatophyta</taxon>
        <taxon>Magnoliopsida</taxon>
        <taxon>eudicotyledons</taxon>
        <taxon>Gunneridae</taxon>
        <taxon>Pentapetalae</taxon>
        <taxon>rosids</taxon>
        <taxon>fabids</taxon>
        <taxon>Fabales</taxon>
        <taxon>Fabaceae</taxon>
        <taxon>Cercidoideae</taxon>
        <taxon>Cercideae</taxon>
        <taxon>Bauhiniinae</taxon>
        <taxon>Bauhinia</taxon>
    </lineage>
</organism>
<accession>A0ACB9PRX7</accession>
<dbReference type="EMBL" id="CM039428">
    <property type="protein sequence ID" value="KAI4351535.1"/>
    <property type="molecule type" value="Genomic_DNA"/>
</dbReference>
<reference evidence="1 2" key="1">
    <citation type="journal article" date="2022" name="DNA Res.">
        <title>Chromosomal-level genome assembly of the orchid tree Bauhinia variegata (Leguminosae; Cercidoideae) supports the allotetraploid origin hypothesis of Bauhinia.</title>
        <authorList>
            <person name="Zhong Y."/>
            <person name="Chen Y."/>
            <person name="Zheng D."/>
            <person name="Pang J."/>
            <person name="Liu Y."/>
            <person name="Luo S."/>
            <person name="Meng S."/>
            <person name="Qian L."/>
            <person name="Wei D."/>
            <person name="Dai S."/>
            <person name="Zhou R."/>
        </authorList>
    </citation>
    <scope>NUCLEOTIDE SEQUENCE [LARGE SCALE GENOMIC DNA]</scope>
    <source>
        <strain evidence="1">BV-YZ2020</strain>
    </source>
</reference>
<dbReference type="Proteomes" id="UP000828941">
    <property type="component" value="Chromosome 3"/>
</dbReference>
<gene>
    <name evidence="1" type="ORF">L6164_005893</name>
</gene>
<proteinExistence type="predicted"/>
<comment type="caution">
    <text evidence="1">The sequence shown here is derived from an EMBL/GenBank/DDBJ whole genome shotgun (WGS) entry which is preliminary data.</text>
</comment>
<evidence type="ECO:0000313" key="1">
    <source>
        <dbReference type="EMBL" id="KAI4351535.1"/>
    </source>
</evidence>
<sequence length="329" mass="35746">MASGSISNAPAPALSRDSTKKKRTNGSAKLKQIKLDVRREQWLSRVKKGCTVDSNGRVEHPPPSRHIANEQNVSSKKANRRERGEDVHGSSIQDNVMGSLANSPVLINFHLDDSGNGLFDSGSKSSSSMCNCVSENASNEEEDDGCFDDWEAVADALNADNKMQNLVSESATGPEMSNSFAGSTTSVPINAPNTGVDLSKKECRSAVPESHLNCRAWKPDDAFRPQCLPNLSRQHSSLMNSDWHGEWQSIISQPSCPICYEDLDVTDSSFLPCSCGFRLCLFCHKRILEADGRCPGCRKPYDHIDATVGFNMGAAALHITRSCSMSTGC</sequence>
<evidence type="ECO:0000313" key="2">
    <source>
        <dbReference type="Proteomes" id="UP000828941"/>
    </source>
</evidence>
<keyword evidence="2" id="KW-1185">Reference proteome</keyword>
<name>A0ACB9PRX7_BAUVA</name>
<protein>
    <submittedName>
        <fullName evidence="1">Uncharacterized protein</fullName>
    </submittedName>
</protein>